<evidence type="ECO:0000313" key="3">
    <source>
        <dbReference type="Proteomes" id="UP000499080"/>
    </source>
</evidence>
<evidence type="ECO:0000256" key="1">
    <source>
        <dbReference type="SAM" id="MobiDB-lite"/>
    </source>
</evidence>
<gene>
    <name evidence="2" type="ORF">AVEN_30262_1</name>
</gene>
<dbReference type="AlphaFoldDB" id="A0A4Y2R4Y2"/>
<sequence length="100" mass="10480">MAATLEDSDMASNVVSDASVIVVDATQSKPDRSGANKGAISKKLSRKDNLKVPTDFKGLPRPFGTNIEPPLERSSPGPTTWADTSARVNPTMIAPGDKGV</sequence>
<feature type="region of interest" description="Disordered" evidence="1">
    <location>
        <begin position="24"/>
        <end position="100"/>
    </location>
</feature>
<accession>A0A4Y2R4Y2</accession>
<dbReference type="Proteomes" id="UP000499080">
    <property type="component" value="Unassembled WGS sequence"/>
</dbReference>
<name>A0A4Y2R4Y2_ARAVE</name>
<evidence type="ECO:0000313" key="2">
    <source>
        <dbReference type="EMBL" id="GBN70708.1"/>
    </source>
</evidence>
<feature type="compositionally biased region" description="Polar residues" evidence="1">
    <location>
        <begin position="76"/>
        <end position="88"/>
    </location>
</feature>
<comment type="caution">
    <text evidence="2">The sequence shown here is derived from an EMBL/GenBank/DDBJ whole genome shotgun (WGS) entry which is preliminary data.</text>
</comment>
<keyword evidence="3" id="KW-1185">Reference proteome</keyword>
<reference evidence="2 3" key="1">
    <citation type="journal article" date="2019" name="Sci. Rep.">
        <title>Orb-weaving spider Araneus ventricosus genome elucidates the spidroin gene catalogue.</title>
        <authorList>
            <person name="Kono N."/>
            <person name="Nakamura H."/>
            <person name="Ohtoshi R."/>
            <person name="Moran D.A.P."/>
            <person name="Shinohara A."/>
            <person name="Yoshida Y."/>
            <person name="Fujiwara M."/>
            <person name="Mori M."/>
            <person name="Tomita M."/>
            <person name="Arakawa K."/>
        </authorList>
    </citation>
    <scope>NUCLEOTIDE SEQUENCE [LARGE SCALE GENOMIC DNA]</scope>
</reference>
<protein>
    <submittedName>
        <fullName evidence="2">Uncharacterized protein</fullName>
    </submittedName>
</protein>
<dbReference type="EMBL" id="BGPR01015809">
    <property type="protein sequence ID" value="GBN70708.1"/>
    <property type="molecule type" value="Genomic_DNA"/>
</dbReference>
<organism evidence="2 3">
    <name type="scientific">Araneus ventricosus</name>
    <name type="common">Orbweaver spider</name>
    <name type="synonym">Epeira ventricosa</name>
    <dbReference type="NCBI Taxonomy" id="182803"/>
    <lineage>
        <taxon>Eukaryota</taxon>
        <taxon>Metazoa</taxon>
        <taxon>Ecdysozoa</taxon>
        <taxon>Arthropoda</taxon>
        <taxon>Chelicerata</taxon>
        <taxon>Arachnida</taxon>
        <taxon>Araneae</taxon>
        <taxon>Araneomorphae</taxon>
        <taxon>Entelegynae</taxon>
        <taxon>Araneoidea</taxon>
        <taxon>Araneidae</taxon>
        <taxon>Araneus</taxon>
    </lineage>
</organism>
<proteinExistence type="predicted"/>